<evidence type="ECO:0000313" key="4">
    <source>
        <dbReference type="EMBL" id="KAK2960341.1"/>
    </source>
</evidence>
<name>A0ABQ9Y984_9EUKA</name>
<sequence length="111" mass="12328">MDTLSYVAAGHRIMQSALAVDTSDIDQTSVGIVSVGKQFPRIVDVDWRLDLVTNTSTLNKLNEPRFLVRLSVIDGTLLRDVQFSCNSEEMTDLLQKLKEAQATVEKISSTK</sequence>
<comment type="caution">
    <text evidence="4">The sequence shown here is derived from an EMBL/GenBank/DDBJ whole genome shotgun (WGS) entry which is preliminary data.</text>
</comment>
<dbReference type="InterPro" id="IPR017920">
    <property type="entry name" value="COMM"/>
</dbReference>
<protein>
    <recommendedName>
        <fullName evidence="1">COMM domain-containing protein 3</fullName>
    </recommendedName>
</protein>
<dbReference type="Pfam" id="PF07258">
    <property type="entry name" value="COMM_domain"/>
    <property type="match status" value="1"/>
</dbReference>
<keyword evidence="5" id="KW-1185">Reference proteome</keyword>
<dbReference type="PANTHER" id="PTHR31159:SF1">
    <property type="entry name" value="COMM DOMAIN-CONTAINING PROTEIN 3"/>
    <property type="match status" value="1"/>
</dbReference>
<dbReference type="InterPro" id="IPR037355">
    <property type="entry name" value="COMMD3"/>
</dbReference>
<proteinExistence type="inferred from homology"/>
<comment type="similarity">
    <text evidence="2">Belongs to the COMM domain-containing protein 3 family.</text>
</comment>
<dbReference type="PANTHER" id="PTHR31159">
    <property type="entry name" value="COMM DOMAIN-CONTAINING PROTEIN 3"/>
    <property type="match status" value="1"/>
</dbReference>
<dbReference type="PROSITE" id="PS51269">
    <property type="entry name" value="COMM"/>
    <property type="match status" value="1"/>
</dbReference>
<evidence type="ECO:0000256" key="2">
    <source>
        <dbReference type="ARBA" id="ARBA00093469"/>
    </source>
</evidence>
<accession>A0ABQ9Y984</accession>
<gene>
    <name evidence="4" type="ORF">BLNAU_4558</name>
</gene>
<evidence type="ECO:0000313" key="5">
    <source>
        <dbReference type="Proteomes" id="UP001281761"/>
    </source>
</evidence>
<evidence type="ECO:0000259" key="3">
    <source>
        <dbReference type="PROSITE" id="PS51269"/>
    </source>
</evidence>
<dbReference type="Proteomes" id="UP001281761">
    <property type="component" value="Unassembled WGS sequence"/>
</dbReference>
<feature type="domain" description="COMM" evidence="3">
    <location>
        <begin position="41"/>
        <end position="108"/>
    </location>
</feature>
<evidence type="ECO:0000256" key="1">
    <source>
        <dbReference type="ARBA" id="ARBA00016548"/>
    </source>
</evidence>
<reference evidence="4 5" key="1">
    <citation type="journal article" date="2022" name="bioRxiv">
        <title>Genomics of Preaxostyla Flagellates Illuminates Evolutionary Transitions and the Path Towards Mitochondrial Loss.</title>
        <authorList>
            <person name="Novak L.V.F."/>
            <person name="Treitli S.C."/>
            <person name="Pyrih J."/>
            <person name="Halakuc P."/>
            <person name="Pipaliya S.V."/>
            <person name="Vacek V."/>
            <person name="Brzon O."/>
            <person name="Soukal P."/>
            <person name="Eme L."/>
            <person name="Dacks J.B."/>
            <person name="Karnkowska A."/>
            <person name="Elias M."/>
            <person name="Hampl V."/>
        </authorList>
    </citation>
    <scope>NUCLEOTIDE SEQUENCE [LARGE SCALE GENOMIC DNA]</scope>
    <source>
        <strain evidence="4">NAU3</strain>
        <tissue evidence="4">Gut</tissue>
    </source>
</reference>
<dbReference type="EMBL" id="JARBJD010000023">
    <property type="protein sequence ID" value="KAK2960341.1"/>
    <property type="molecule type" value="Genomic_DNA"/>
</dbReference>
<organism evidence="4 5">
    <name type="scientific">Blattamonas nauphoetae</name>
    <dbReference type="NCBI Taxonomy" id="2049346"/>
    <lineage>
        <taxon>Eukaryota</taxon>
        <taxon>Metamonada</taxon>
        <taxon>Preaxostyla</taxon>
        <taxon>Oxymonadida</taxon>
        <taxon>Blattamonas</taxon>
    </lineage>
</organism>